<dbReference type="AlphaFoldDB" id="A0A7D6V8C0"/>
<accession>A0A7D6V8C0</accession>
<proteinExistence type="predicted"/>
<feature type="compositionally biased region" description="Polar residues" evidence="1">
    <location>
        <begin position="50"/>
        <end position="60"/>
    </location>
</feature>
<dbReference type="RefSeq" id="WP_181581240.1">
    <property type="nucleotide sequence ID" value="NZ_CP059399.1"/>
</dbReference>
<gene>
    <name evidence="2" type="ORF">H0264_33440</name>
</gene>
<feature type="region of interest" description="Disordered" evidence="1">
    <location>
        <begin position="31"/>
        <end position="60"/>
    </location>
</feature>
<protein>
    <submittedName>
        <fullName evidence="2">Uncharacterized protein</fullName>
    </submittedName>
</protein>
<organism evidence="2 3">
    <name type="scientific">Nocardia huaxiensis</name>
    <dbReference type="NCBI Taxonomy" id="2755382"/>
    <lineage>
        <taxon>Bacteria</taxon>
        <taxon>Bacillati</taxon>
        <taxon>Actinomycetota</taxon>
        <taxon>Actinomycetes</taxon>
        <taxon>Mycobacteriales</taxon>
        <taxon>Nocardiaceae</taxon>
        <taxon>Nocardia</taxon>
    </lineage>
</organism>
<name>A0A7D6V8C0_9NOCA</name>
<evidence type="ECO:0000313" key="3">
    <source>
        <dbReference type="Proteomes" id="UP000515512"/>
    </source>
</evidence>
<keyword evidence="3" id="KW-1185">Reference proteome</keyword>
<dbReference type="KEGG" id="nhu:H0264_33440"/>
<dbReference type="EMBL" id="CP059399">
    <property type="protein sequence ID" value="QLY30041.1"/>
    <property type="molecule type" value="Genomic_DNA"/>
</dbReference>
<reference evidence="2 3" key="1">
    <citation type="submission" date="2020-07" db="EMBL/GenBank/DDBJ databases">
        <authorList>
            <person name="Zhuang K."/>
            <person name="Ran Y."/>
        </authorList>
    </citation>
    <scope>NUCLEOTIDE SEQUENCE [LARGE SCALE GENOMIC DNA]</scope>
    <source>
        <strain evidence="2 3">WCH-YHL-001</strain>
    </source>
</reference>
<evidence type="ECO:0000256" key="1">
    <source>
        <dbReference type="SAM" id="MobiDB-lite"/>
    </source>
</evidence>
<sequence>MNTSPVSTGDSPNDIHQVVALADGSLAWKPADPISQWTFGTDPRPDPTYRDQSYCTSGSL</sequence>
<dbReference type="Proteomes" id="UP000515512">
    <property type="component" value="Chromosome"/>
</dbReference>
<evidence type="ECO:0000313" key="2">
    <source>
        <dbReference type="EMBL" id="QLY30041.1"/>
    </source>
</evidence>